<protein>
    <recommendedName>
        <fullName evidence="4">Lipoprotein</fullName>
    </recommendedName>
</protein>
<dbReference type="RefSeq" id="WP_011524799.1">
    <property type="nucleotide sequence ID" value="NC_008009.1"/>
</dbReference>
<dbReference type="EnsemblBacteria" id="ABF43000">
    <property type="protein sequence ID" value="ABF43000"/>
    <property type="gene ID" value="Acid345_4000"/>
</dbReference>
<keyword evidence="3" id="KW-1185">Reference proteome</keyword>
<evidence type="ECO:0000313" key="2">
    <source>
        <dbReference type="EMBL" id="ABF43000.1"/>
    </source>
</evidence>
<dbReference type="STRING" id="204669.Acid345_4000"/>
<feature type="signal peptide" evidence="1">
    <location>
        <begin position="1"/>
        <end position="22"/>
    </location>
</feature>
<dbReference type="HOGENOM" id="CLU_1000764_0_0_0"/>
<dbReference type="OrthoDB" id="114240at2"/>
<evidence type="ECO:0000256" key="1">
    <source>
        <dbReference type="SAM" id="SignalP"/>
    </source>
</evidence>
<dbReference type="eggNOG" id="ENOG502ZJET">
    <property type="taxonomic scope" value="Bacteria"/>
</dbReference>
<keyword evidence="1" id="KW-0732">Signal</keyword>
<accession>Q1IJF0</accession>
<dbReference type="Proteomes" id="UP000002432">
    <property type="component" value="Chromosome"/>
</dbReference>
<proteinExistence type="predicted"/>
<reference evidence="2 3" key="1">
    <citation type="journal article" date="2009" name="Appl. Environ. Microbiol.">
        <title>Three genomes from the phylum Acidobacteria provide insight into the lifestyles of these microorganisms in soils.</title>
        <authorList>
            <person name="Ward N.L."/>
            <person name="Challacombe J.F."/>
            <person name="Janssen P.H."/>
            <person name="Henrissat B."/>
            <person name="Coutinho P.M."/>
            <person name="Wu M."/>
            <person name="Xie G."/>
            <person name="Haft D.H."/>
            <person name="Sait M."/>
            <person name="Badger J."/>
            <person name="Barabote R.D."/>
            <person name="Bradley B."/>
            <person name="Brettin T.S."/>
            <person name="Brinkac L.M."/>
            <person name="Bruce D."/>
            <person name="Creasy T."/>
            <person name="Daugherty S.C."/>
            <person name="Davidsen T.M."/>
            <person name="DeBoy R.T."/>
            <person name="Detter J.C."/>
            <person name="Dodson R.J."/>
            <person name="Durkin A.S."/>
            <person name="Ganapathy A."/>
            <person name="Gwinn-Giglio M."/>
            <person name="Han C.S."/>
            <person name="Khouri H."/>
            <person name="Kiss H."/>
            <person name="Kothari S.P."/>
            <person name="Madupu R."/>
            <person name="Nelson K.E."/>
            <person name="Nelson W.C."/>
            <person name="Paulsen I."/>
            <person name="Penn K."/>
            <person name="Ren Q."/>
            <person name="Rosovitz M.J."/>
            <person name="Selengut J.D."/>
            <person name="Shrivastava S."/>
            <person name="Sullivan S.A."/>
            <person name="Tapia R."/>
            <person name="Thompson L.S."/>
            <person name="Watkins K.L."/>
            <person name="Yang Q."/>
            <person name="Yu C."/>
            <person name="Zafar N."/>
            <person name="Zhou L."/>
            <person name="Kuske C.R."/>
        </authorList>
    </citation>
    <scope>NUCLEOTIDE SEQUENCE [LARGE SCALE GENOMIC DNA]</scope>
    <source>
        <strain evidence="2 3">Ellin345</strain>
    </source>
</reference>
<dbReference type="AlphaFoldDB" id="Q1IJF0"/>
<evidence type="ECO:0000313" key="3">
    <source>
        <dbReference type="Proteomes" id="UP000002432"/>
    </source>
</evidence>
<dbReference type="KEGG" id="aba:Acid345_4000"/>
<gene>
    <name evidence="2" type="ordered locus">Acid345_4000</name>
</gene>
<evidence type="ECO:0008006" key="4">
    <source>
        <dbReference type="Google" id="ProtNLM"/>
    </source>
</evidence>
<organism evidence="2 3">
    <name type="scientific">Koribacter versatilis (strain Ellin345)</name>
    <dbReference type="NCBI Taxonomy" id="204669"/>
    <lineage>
        <taxon>Bacteria</taxon>
        <taxon>Pseudomonadati</taxon>
        <taxon>Acidobacteriota</taxon>
        <taxon>Terriglobia</taxon>
        <taxon>Terriglobales</taxon>
        <taxon>Candidatus Korobacteraceae</taxon>
        <taxon>Candidatus Korobacter</taxon>
    </lineage>
</organism>
<sequence>MAVLRSTLSFCVLLLFALSLRAQETYFVTYSHQLEEPGNFEIENKTIGGTPAGGNGFLSNTLELEYGAKAWWTTELYLSGQSTVDEATVFTGWRWENRFRPLMREHWINPVIYVEFENVNSADKSLLEIEGHDGIDDVTERTDRSERKHELETKLILSSNFKGWNLSENLIMTKNLSNEPWEFGYAVGLSRPLALTASSSPCSFCRERFALGGEMYGGLGDRYSAGLHDTSQYFAPIVQWAVPNGPTVKISPTFGLNDKSVGFMMRLGVSYELGQVFHRSH</sequence>
<dbReference type="EMBL" id="CP000360">
    <property type="protein sequence ID" value="ABF43000.1"/>
    <property type="molecule type" value="Genomic_DNA"/>
</dbReference>
<feature type="chain" id="PRO_5004190817" description="Lipoprotein" evidence="1">
    <location>
        <begin position="23"/>
        <end position="281"/>
    </location>
</feature>
<name>Q1IJF0_KORVE</name>